<dbReference type="EMBL" id="CP001340">
    <property type="protein sequence ID" value="ACL96832.1"/>
    <property type="molecule type" value="Genomic_DNA"/>
</dbReference>
<dbReference type="AlphaFoldDB" id="A0A0H3CCX5"/>
<dbReference type="PROSITE" id="PS50110">
    <property type="entry name" value="RESPONSE_REGULATORY"/>
    <property type="match status" value="1"/>
</dbReference>
<dbReference type="InterPro" id="IPR001789">
    <property type="entry name" value="Sig_transdc_resp-reg_receiver"/>
</dbReference>
<dbReference type="OrthoDB" id="7191048at2"/>
<proteinExistence type="predicted"/>
<evidence type="ECO:0000313" key="4">
    <source>
        <dbReference type="Proteomes" id="UP000001364"/>
    </source>
</evidence>
<name>A0A0H3CCX5_CAUVN</name>
<dbReference type="GeneID" id="7332041"/>
<feature type="modified residue" description="4-aspartylphosphate" evidence="1">
    <location>
        <position position="62"/>
    </location>
</feature>
<dbReference type="HOGENOM" id="CLU_1599755_0_0_5"/>
<gene>
    <name evidence="3" type="ordered locus">CCNA_03367</name>
</gene>
<evidence type="ECO:0000256" key="1">
    <source>
        <dbReference type="PROSITE-ProRule" id="PRU00169"/>
    </source>
</evidence>
<dbReference type="RefSeq" id="YP_002518740.1">
    <property type="nucleotide sequence ID" value="NC_011916.1"/>
</dbReference>
<dbReference type="Proteomes" id="UP000001364">
    <property type="component" value="Chromosome"/>
</dbReference>
<evidence type="ECO:0000259" key="2">
    <source>
        <dbReference type="PROSITE" id="PS50110"/>
    </source>
</evidence>
<reference evidence="3 4" key="1">
    <citation type="journal article" date="2010" name="J. Bacteriol.">
        <title>The genetic basis of laboratory adaptation in Caulobacter crescentus.</title>
        <authorList>
            <person name="Marks M.E."/>
            <person name="Castro-Rojas C.M."/>
            <person name="Teiling C."/>
            <person name="Du L."/>
            <person name="Kapatral V."/>
            <person name="Walunas T.L."/>
            <person name="Crosson S."/>
        </authorList>
    </citation>
    <scope>NUCLEOTIDE SEQUENCE [LARGE SCALE GENOMIC DNA]</scope>
    <source>
        <strain evidence="4">NA1000 / CB15N</strain>
    </source>
</reference>
<protein>
    <submittedName>
        <fullName evidence="3">Chemotaxis receiver domain protein CheYIII</fullName>
    </submittedName>
</protein>
<dbReference type="GO" id="GO:0000160">
    <property type="term" value="P:phosphorelay signal transduction system"/>
    <property type="evidence" value="ECO:0007669"/>
    <property type="project" value="InterPro"/>
</dbReference>
<organism evidence="3 4">
    <name type="scientific">Caulobacter vibrioides (strain NA1000 / CB15N)</name>
    <name type="common">Caulobacter crescentus</name>
    <dbReference type="NCBI Taxonomy" id="565050"/>
    <lineage>
        <taxon>Bacteria</taxon>
        <taxon>Pseudomonadati</taxon>
        <taxon>Pseudomonadota</taxon>
        <taxon>Alphaproteobacteria</taxon>
        <taxon>Caulobacterales</taxon>
        <taxon>Caulobacteraceae</taxon>
        <taxon>Caulobacter</taxon>
    </lineage>
</organism>
<dbReference type="KEGG" id="ccs:CCNA_03367"/>
<dbReference type="SUPFAM" id="SSF52172">
    <property type="entry name" value="CheY-like"/>
    <property type="match status" value="1"/>
</dbReference>
<keyword evidence="4" id="KW-1185">Reference proteome</keyword>
<evidence type="ECO:0000313" key="3">
    <source>
        <dbReference type="EMBL" id="ACL96832.1"/>
    </source>
</evidence>
<dbReference type="InterPro" id="IPR011006">
    <property type="entry name" value="CheY-like_superfamily"/>
</dbReference>
<dbReference type="Gene3D" id="3.40.50.2300">
    <property type="match status" value="1"/>
</dbReference>
<dbReference type="PATRIC" id="fig|565050.3.peg.3281"/>
<dbReference type="Pfam" id="PF00072">
    <property type="entry name" value="Response_reg"/>
    <property type="match status" value="1"/>
</dbReference>
<dbReference type="PhylomeDB" id="A0A0H3CCX5"/>
<dbReference type="SMART" id="SM00448">
    <property type="entry name" value="REC"/>
    <property type="match status" value="1"/>
</dbReference>
<dbReference type="CDD" id="cd00156">
    <property type="entry name" value="REC"/>
    <property type="match status" value="1"/>
</dbReference>
<sequence length="166" mass="18148">MGRQANTFKFQEAGVLIVDENTGFMDLTAQILLGFGFRKLERRGLKEAETRAGFDPDLIIVDPFPDLDTGLRLIEDHRRKQTAGSPPAVVIVLTGHTPRPLIEKARRVGADYIVAKPFSANTLLDRILWSTSSVFANVACGELGDDDRADTPLRASIQSATAALLQ</sequence>
<dbReference type="RefSeq" id="WP_010921091.1">
    <property type="nucleotide sequence ID" value="NC_011916.1"/>
</dbReference>
<feature type="domain" description="Response regulatory" evidence="2">
    <location>
        <begin position="14"/>
        <end position="131"/>
    </location>
</feature>
<keyword evidence="1" id="KW-0597">Phosphoprotein</keyword>
<accession>A0A0H3CCX5</accession>
<dbReference type="SMR" id="A0A0H3CCX5"/>